<name>A0A7C9FET2_9BACT</name>
<proteinExistence type="predicted"/>
<accession>A0A7C9FET2</accession>
<dbReference type="Proteomes" id="UP000479293">
    <property type="component" value="Unassembled WGS sequence"/>
</dbReference>
<dbReference type="EMBL" id="WHLY01000002">
    <property type="protein sequence ID" value="MPR36067.1"/>
    <property type="molecule type" value="Genomic_DNA"/>
</dbReference>
<evidence type="ECO:0000313" key="1">
    <source>
        <dbReference type="EMBL" id="MPR36067.1"/>
    </source>
</evidence>
<dbReference type="AlphaFoldDB" id="A0A7C9FET2"/>
<protein>
    <submittedName>
        <fullName evidence="1">Uncharacterized protein</fullName>
    </submittedName>
</protein>
<organism evidence="1 2">
    <name type="scientific">Salmonirosea aquatica</name>
    <dbReference type="NCBI Taxonomy" id="2654236"/>
    <lineage>
        <taxon>Bacteria</taxon>
        <taxon>Pseudomonadati</taxon>
        <taxon>Bacteroidota</taxon>
        <taxon>Cytophagia</taxon>
        <taxon>Cytophagales</taxon>
        <taxon>Spirosomataceae</taxon>
        <taxon>Salmonirosea</taxon>
    </lineage>
</organism>
<sequence length="166" mass="19275">MPDLRVFFQGLTPVIDFPYYYFSRSKGKVLVCTDYKSAKNGVEGLLSKKELGLKGYEWQWHHVVETNHLKPLYDPLRLAIITNEFAPCVLVSIEEHTYYSTNFHVGESPWVAFDITKPTHSNLQGRERRTYVNRLRAMYDAVYTGRDMVPLKVIANNVLDFSMDSF</sequence>
<comment type="caution">
    <text evidence="1">The sequence shown here is derived from an EMBL/GenBank/DDBJ whole genome shotgun (WGS) entry which is preliminary data.</text>
</comment>
<reference evidence="1 2" key="1">
    <citation type="submission" date="2019-10" db="EMBL/GenBank/DDBJ databases">
        <title>Draft Genome Sequence of Cytophagaceae sp. SJW1-29.</title>
        <authorList>
            <person name="Choi A."/>
        </authorList>
    </citation>
    <scope>NUCLEOTIDE SEQUENCE [LARGE SCALE GENOMIC DNA]</scope>
    <source>
        <strain evidence="1 2">SJW1-29</strain>
    </source>
</reference>
<dbReference type="RefSeq" id="WP_152763653.1">
    <property type="nucleotide sequence ID" value="NZ_WHLY01000002.1"/>
</dbReference>
<keyword evidence="2" id="KW-1185">Reference proteome</keyword>
<evidence type="ECO:0000313" key="2">
    <source>
        <dbReference type="Proteomes" id="UP000479293"/>
    </source>
</evidence>
<gene>
    <name evidence="1" type="ORF">GBK04_22630</name>
</gene>